<dbReference type="SUPFAM" id="SSF51182">
    <property type="entry name" value="RmlC-like cupins"/>
    <property type="match status" value="1"/>
</dbReference>
<dbReference type="Gene3D" id="2.60.120.10">
    <property type="entry name" value="Jelly Rolls"/>
    <property type="match status" value="1"/>
</dbReference>
<dbReference type="Gene3D" id="1.10.260.40">
    <property type="entry name" value="lambda repressor-like DNA-binding domains"/>
    <property type="match status" value="1"/>
</dbReference>
<feature type="region of interest" description="Disordered" evidence="2">
    <location>
        <begin position="1"/>
        <end position="33"/>
    </location>
</feature>
<evidence type="ECO:0000313" key="4">
    <source>
        <dbReference type="EMBL" id="MEB8341690.1"/>
    </source>
</evidence>
<evidence type="ECO:0000256" key="2">
    <source>
        <dbReference type="SAM" id="MobiDB-lite"/>
    </source>
</evidence>
<dbReference type="CDD" id="cd00093">
    <property type="entry name" value="HTH_XRE"/>
    <property type="match status" value="1"/>
</dbReference>
<dbReference type="Pfam" id="PF01381">
    <property type="entry name" value="HTH_3"/>
    <property type="match status" value="1"/>
</dbReference>
<dbReference type="PANTHER" id="PTHR46797:SF1">
    <property type="entry name" value="METHYLPHOSPHONATE SYNTHASE"/>
    <property type="match status" value="1"/>
</dbReference>
<keyword evidence="5" id="KW-1185">Reference proteome</keyword>
<feature type="domain" description="HTH cro/C1-type" evidence="3">
    <location>
        <begin position="41"/>
        <end position="95"/>
    </location>
</feature>
<evidence type="ECO:0000256" key="1">
    <source>
        <dbReference type="ARBA" id="ARBA00023125"/>
    </source>
</evidence>
<dbReference type="InterPro" id="IPR050807">
    <property type="entry name" value="TransReg_Diox_bact_type"/>
</dbReference>
<sequence>MDESHDQAPLSDESPRGPGQRPATSPPAPTRLPLDRIAAALRRERTRAGLSLSELAKRAGIAKSTLSQLEAAHGKPGLETMWALSVALDVPPSVLLDPPRTAVHVIRAGQGPAVPSEVADYAATLLSASPPGARRDLYFLQVEPGSPRDSDAHQSGTTEHLIVAAGRVLAGPTEDPVELAPGDYLSYPGDAPHTCRALEPGTTCVLVMQHT</sequence>
<dbReference type="EMBL" id="JAOZYC010000149">
    <property type="protein sequence ID" value="MEB8341690.1"/>
    <property type="molecule type" value="Genomic_DNA"/>
</dbReference>
<accession>A0ABU6FCD6</accession>
<proteinExistence type="predicted"/>
<dbReference type="Proteomes" id="UP001354931">
    <property type="component" value="Unassembled WGS sequence"/>
</dbReference>
<dbReference type="SMART" id="SM00530">
    <property type="entry name" value="HTH_XRE"/>
    <property type="match status" value="1"/>
</dbReference>
<evidence type="ECO:0000259" key="3">
    <source>
        <dbReference type="PROSITE" id="PS50943"/>
    </source>
</evidence>
<evidence type="ECO:0000313" key="5">
    <source>
        <dbReference type="Proteomes" id="UP001354931"/>
    </source>
</evidence>
<name>A0ABU6FCD6_9ACTN</name>
<reference evidence="4 5" key="1">
    <citation type="submission" date="2022-10" db="EMBL/GenBank/DDBJ databases">
        <authorList>
            <person name="Xie J."/>
            <person name="Shen N."/>
        </authorList>
    </citation>
    <scope>NUCLEOTIDE SEQUENCE [LARGE SCALE GENOMIC DNA]</scope>
    <source>
        <strain evidence="4 5">YIM65594</strain>
    </source>
</reference>
<dbReference type="PROSITE" id="PS50943">
    <property type="entry name" value="HTH_CROC1"/>
    <property type="match status" value="1"/>
</dbReference>
<organism evidence="4 5">
    <name type="scientific">Streptomyces endophyticus</name>
    <dbReference type="NCBI Taxonomy" id="714166"/>
    <lineage>
        <taxon>Bacteria</taxon>
        <taxon>Bacillati</taxon>
        <taxon>Actinomycetota</taxon>
        <taxon>Actinomycetes</taxon>
        <taxon>Kitasatosporales</taxon>
        <taxon>Streptomycetaceae</taxon>
        <taxon>Streptomyces</taxon>
    </lineage>
</organism>
<dbReference type="PANTHER" id="PTHR46797">
    <property type="entry name" value="HTH-TYPE TRANSCRIPTIONAL REGULATOR"/>
    <property type="match status" value="1"/>
</dbReference>
<protein>
    <submittedName>
        <fullName evidence="4">XRE family transcriptional regulator</fullName>
    </submittedName>
</protein>
<dbReference type="InterPro" id="IPR010982">
    <property type="entry name" value="Lambda_DNA-bd_dom_sf"/>
</dbReference>
<keyword evidence="1" id="KW-0238">DNA-binding</keyword>
<dbReference type="InterPro" id="IPR011051">
    <property type="entry name" value="RmlC_Cupin_sf"/>
</dbReference>
<dbReference type="CDD" id="cd02209">
    <property type="entry name" value="cupin_XRE_C"/>
    <property type="match status" value="1"/>
</dbReference>
<comment type="caution">
    <text evidence="4">The sequence shown here is derived from an EMBL/GenBank/DDBJ whole genome shotgun (WGS) entry which is preliminary data.</text>
</comment>
<dbReference type="InterPro" id="IPR001387">
    <property type="entry name" value="Cro/C1-type_HTH"/>
</dbReference>
<dbReference type="InterPro" id="IPR014710">
    <property type="entry name" value="RmlC-like_jellyroll"/>
</dbReference>
<gene>
    <name evidence="4" type="ORF">OKJ99_29770</name>
</gene>
<dbReference type="RefSeq" id="WP_326021008.1">
    <property type="nucleotide sequence ID" value="NZ_JAOZYC010000149.1"/>
</dbReference>
<dbReference type="SUPFAM" id="SSF47413">
    <property type="entry name" value="lambda repressor-like DNA-binding domains"/>
    <property type="match status" value="1"/>
</dbReference>